<protein>
    <submittedName>
        <fullName evidence="2">Uncharacterized protein</fullName>
    </submittedName>
</protein>
<dbReference type="EMBL" id="LNRQ01000003">
    <property type="protein sequence ID" value="KZM99918.1"/>
    <property type="molecule type" value="Genomic_DNA"/>
</dbReference>
<dbReference type="AlphaFoldDB" id="A0A165ZE24"/>
<dbReference type="Pfam" id="PF07466">
    <property type="entry name" value="DUF1517"/>
    <property type="match status" value="1"/>
</dbReference>
<dbReference type="STRING" id="79200.A0A165ZE24"/>
<evidence type="ECO:0000313" key="2">
    <source>
        <dbReference type="EMBL" id="KZM99918.1"/>
    </source>
</evidence>
<dbReference type="PANTHER" id="PTHR33975">
    <property type="entry name" value="MYELIN-ASSOCIATED OLIGODENDROCYTE BASIC PROTEIN"/>
    <property type="match status" value="1"/>
</dbReference>
<name>A0A165ZE24_DAUCS</name>
<dbReference type="PANTHER" id="PTHR33975:SF2">
    <property type="entry name" value="MYELIN-ASSOCIATED OLIGODENDROCYTE BASIC PROTEIN"/>
    <property type="match status" value="1"/>
</dbReference>
<dbReference type="InterPro" id="IPR053023">
    <property type="entry name" value="FLAP_modulator"/>
</dbReference>
<dbReference type="Gramene" id="KZM99918">
    <property type="protein sequence ID" value="KZM99918"/>
    <property type="gene ID" value="DCAR_008673"/>
</dbReference>
<dbReference type="InterPro" id="IPR010903">
    <property type="entry name" value="DUF1517"/>
</dbReference>
<gene>
    <name evidence="2" type="ORF">DCAR_008673</name>
</gene>
<evidence type="ECO:0000256" key="1">
    <source>
        <dbReference type="SAM" id="MobiDB-lite"/>
    </source>
</evidence>
<reference evidence="2" key="1">
    <citation type="journal article" date="2016" name="Nat. Genet.">
        <title>A high-quality carrot genome assembly provides new insights into carotenoid accumulation and asterid genome evolution.</title>
        <authorList>
            <person name="Iorizzo M."/>
            <person name="Ellison S."/>
            <person name="Senalik D."/>
            <person name="Zeng P."/>
            <person name="Satapoomin P."/>
            <person name="Huang J."/>
            <person name="Bowman M."/>
            <person name="Iovene M."/>
            <person name="Sanseverino W."/>
            <person name="Cavagnaro P."/>
            <person name="Yildiz M."/>
            <person name="Macko-Podgorni A."/>
            <person name="Moranska E."/>
            <person name="Grzebelus E."/>
            <person name="Grzebelus D."/>
            <person name="Ashrafi H."/>
            <person name="Zheng Z."/>
            <person name="Cheng S."/>
            <person name="Spooner D."/>
            <person name="Van Deynze A."/>
            <person name="Simon P."/>
        </authorList>
    </citation>
    <scope>NUCLEOTIDE SEQUENCE [LARGE SCALE GENOMIC DNA]</scope>
    <source>
        <tissue evidence="2">Leaf</tissue>
    </source>
</reference>
<comment type="caution">
    <text evidence="2">The sequence shown here is derived from an EMBL/GenBank/DDBJ whole genome shotgun (WGS) entry which is preliminary data.</text>
</comment>
<proteinExistence type="predicted"/>
<organism evidence="2">
    <name type="scientific">Daucus carota subsp. sativus</name>
    <name type="common">Carrot</name>
    <dbReference type="NCBI Taxonomy" id="79200"/>
    <lineage>
        <taxon>Eukaryota</taxon>
        <taxon>Viridiplantae</taxon>
        <taxon>Streptophyta</taxon>
        <taxon>Embryophyta</taxon>
        <taxon>Tracheophyta</taxon>
        <taxon>Spermatophyta</taxon>
        <taxon>Magnoliopsida</taxon>
        <taxon>eudicotyledons</taxon>
        <taxon>Gunneridae</taxon>
        <taxon>Pentapetalae</taxon>
        <taxon>asterids</taxon>
        <taxon>campanulids</taxon>
        <taxon>Apiales</taxon>
        <taxon>Apiaceae</taxon>
        <taxon>Apioideae</taxon>
        <taxon>Scandiceae</taxon>
        <taxon>Daucinae</taxon>
        <taxon>Daucus</taxon>
        <taxon>Daucus sect. Daucus</taxon>
    </lineage>
</organism>
<sequence length="447" mass="49602">MATIMSQLNLKMMGSKHDKVLAYPSCCTRQVTSSVNFARSLSHNIYSNSRLLSTAYQSCTSSSLRENYYCNNVADPFAAEKVVMMMKPSVGKSTNPGPSIRDFVDTISRILASLLTYGVVFTFLTVPACFYASNSAWAVSSGRIGGSSSSSSSSSYGSSSSSYGSSSSGSYYYSDDDDEGYSKKDDSSITHTCTCDTSCTKCIDCQIRKNGKQEKQEEENKSSTNSSCSCNCHSTSNVYVDMEEQKADDGTMLIFQVGVLDKKRILQRNLNNIAKNADTSTAYGLNCTLKEVVKALLQHDNSSLKFHDLSLEYQTYLTRGSLDKSFKKNLNELLEGFAGGGITLGNVNGVKYRERIKVNRRVDNEYTMVTVMVLATGHYLIPKKKEKGRKYFDSLAVLQTLQHIPKNQIQSVEVFWSPQKEDEVLSEEDIRRCTKMAPIEDGRIFLI</sequence>
<accession>A0A165ZE24</accession>
<feature type="region of interest" description="Disordered" evidence="1">
    <location>
        <begin position="148"/>
        <end position="169"/>
    </location>
</feature>